<keyword evidence="2" id="KW-1185">Reference proteome</keyword>
<gene>
    <name evidence="1" type="ORF">V6N12_022509</name>
</gene>
<dbReference type="EMBL" id="JBBPBM010000004">
    <property type="protein sequence ID" value="KAK8588052.1"/>
    <property type="molecule type" value="Genomic_DNA"/>
</dbReference>
<protein>
    <submittedName>
        <fullName evidence="1">Uncharacterized protein</fullName>
    </submittedName>
</protein>
<evidence type="ECO:0000313" key="2">
    <source>
        <dbReference type="Proteomes" id="UP001472677"/>
    </source>
</evidence>
<comment type="caution">
    <text evidence="1">The sequence shown here is derived from an EMBL/GenBank/DDBJ whole genome shotgun (WGS) entry which is preliminary data.</text>
</comment>
<organism evidence="1 2">
    <name type="scientific">Hibiscus sabdariffa</name>
    <name type="common">roselle</name>
    <dbReference type="NCBI Taxonomy" id="183260"/>
    <lineage>
        <taxon>Eukaryota</taxon>
        <taxon>Viridiplantae</taxon>
        <taxon>Streptophyta</taxon>
        <taxon>Embryophyta</taxon>
        <taxon>Tracheophyta</taxon>
        <taxon>Spermatophyta</taxon>
        <taxon>Magnoliopsida</taxon>
        <taxon>eudicotyledons</taxon>
        <taxon>Gunneridae</taxon>
        <taxon>Pentapetalae</taxon>
        <taxon>rosids</taxon>
        <taxon>malvids</taxon>
        <taxon>Malvales</taxon>
        <taxon>Malvaceae</taxon>
        <taxon>Malvoideae</taxon>
        <taxon>Hibiscus</taxon>
    </lineage>
</organism>
<evidence type="ECO:0000313" key="1">
    <source>
        <dbReference type="EMBL" id="KAK8588052.1"/>
    </source>
</evidence>
<name>A0ABR2FV34_9ROSI</name>
<reference evidence="1 2" key="1">
    <citation type="journal article" date="2024" name="G3 (Bethesda)">
        <title>Genome assembly of Hibiscus sabdariffa L. provides insights into metabolisms of medicinal natural products.</title>
        <authorList>
            <person name="Kim T."/>
        </authorList>
    </citation>
    <scope>NUCLEOTIDE SEQUENCE [LARGE SCALE GENOMIC DNA]</scope>
    <source>
        <strain evidence="1">TK-2024</strain>
        <tissue evidence="1">Old leaves</tissue>
    </source>
</reference>
<sequence>MKPKPLDQDKITETPPAAVRLSSVHKQTGRIIHPRTFEYASNCLHDCPPRVPQSLSVATVFLPGLSTVPTTTEGAVGHRMADLLLSLPLDVSSDDLL</sequence>
<proteinExistence type="predicted"/>
<accession>A0ABR2FV34</accession>
<dbReference type="Proteomes" id="UP001472677">
    <property type="component" value="Unassembled WGS sequence"/>
</dbReference>